<protein>
    <recommendedName>
        <fullName evidence="4">Hydrogenase maturation factor HypA</fullName>
    </recommendedName>
</protein>
<dbReference type="GO" id="GO:0008270">
    <property type="term" value="F:zinc ion binding"/>
    <property type="evidence" value="ECO:0007669"/>
    <property type="project" value="UniProtKB-UniRule"/>
</dbReference>
<evidence type="ECO:0000313" key="6">
    <source>
        <dbReference type="Proteomes" id="UP000001918"/>
    </source>
</evidence>
<dbReference type="InterPro" id="IPR000688">
    <property type="entry name" value="HypA/HybF"/>
</dbReference>
<dbReference type="eggNOG" id="COG0375">
    <property type="taxonomic scope" value="Bacteria"/>
</dbReference>
<feature type="binding site" evidence="4">
    <location>
        <position position="69"/>
    </location>
    <ligand>
        <name>Zn(2+)</name>
        <dbReference type="ChEBI" id="CHEBI:29105"/>
    </ligand>
</feature>
<feature type="binding site" evidence="4">
    <location>
        <position position="72"/>
    </location>
    <ligand>
        <name>Zn(2+)</name>
        <dbReference type="ChEBI" id="CHEBI:29105"/>
    </ligand>
</feature>
<dbReference type="PIRSF" id="PIRSF004761">
    <property type="entry name" value="Hydrgn_mat_HypA"/>
    <property type="match status" value="1"/>
</dbReference>
<dbReference type="PANTHER" id="PTHR34535">
    <property type="entry name" value="HYDROGENASE MATURATION FACTOR HYPA"/>
    <property type="match status" value="1"/>
</dbReference>
<evidence type="ECO:0000313" key="5">
    <source>
        <dbReference type="EMBL" id="ACZ00118.1"/>
    </source>
</evidence>
<sequence>MHEMGLCQAIVEATLRRAAGRPVRAVRVRVGGHPVDPQVIAQGFRMAAAGTYAEGAELDLVVEPQTAHCRSCGADSPVTAATVLVACPRCGGLDMDAPLTEQLVVESIAISEDEPAASGRGDSG</sequence>
<dbReference type="HAMAP" id="MF_00213">
    <property type="entry name" value="HypA_HybF"/>
    <property type="match status" value="1"/>
</dbReference>
<reference evidence="5 6" key="1">
    <citation type="journal article" date="2011" name="Stand. Genomic Sci.">
        <title>Complete genome sequence of Thermomonospora curvata type strain (B9).</title>
        <authorList>
            <person name="Chertkov O."/>
            <person name="Sikorski J."/>
            <person name="Nolan M."/>
            <person name="Lapidus A."/>
            <person name="Lucas S."/>
            <person name="Del Rio T.G."/>
            <person name="Tice H."/>
            <person name="Cheng J.F."/>
            <person name="Goodwin L."/>
            <person name="Pitluck S."/>
            <person name="Liolios K."/>
            <person name="Ivanova N."/>
            <person name="Mavromatis K."/>
            <person name="Mikhailova N."/>
            <person name="Ovchinnikova G."/>
            <person name="Pati A."/>
            <person name="Chen A."/>
            <person name="Palaniappan K."/>
            <person name="Djao O.D."/>
            <person name="Land M."/>
            <person name="Hauser L."/>
            <person name="Chang Y.J."/>
            <person name="Jeffries C.D."/>
            <person name="Brettin T."/>
            <person name="Han C."/>
            <person name="Detter J.C."/>
            <person name="Rohde M."/>
            <person name="Goker M."/>
            <person name="Woyke T."/>
            <person name="Bristow J."/>
            <person name="Eisen J.A."/>
            <person name="Markowitz V."/>
            <person name="Hugenholtz P."/>
            <person name="Klenk H.P."/>
            <person name="Kyrpides N.C."/>
        </authorList>
    </citation>
    <scope>NUCLEOTIDE SEQUENCE [LARGE SCALE GENOMIC DNA]</scope>
    <source>
        <strain evidence="6">ATCC 19995 / DSM 43183 / JCM 3096 / KCTC 9072 / NBRC 15933 / NCIMB 10081 / Henssen B9</strain>
    </source>
</reference>
<evidence type="ECO:0000256" key="3">
    <source>
        <dbReference type="ARBA" id="ARBA00022833"/>
    </source>
</evidence>
<evidence type="ECO:0000256" key="4">
    <source>
        <dbReference type="HAMAP-Rule" id="MF_00213"/>
    </source>
</evidence>
<gene>
    <name evidence="4" type="primary">hypA</name>
    <name evidence="5" type="ordered locus">Tcur_4596</name>
</gene>
<comment type="similarity">
    <text evidence="4">Belongs to the HypA/HybF family.</text>
</comment>
<dbReference type="HOGENOM" id="CLU_126929_3_0_11"/>
<keyword evidence="3 4" id="KW-0862">Zinc</keyword>
<dbReference type="KEGG" id="tcu:Tcur_4596"/>
<feature type="binding site" evidence="4">
    <location>
        <position position="2"/>
    </location>
    <ligand>
        <name>Ni(2+)</name>
        <dbReference type="ChEBI" id="CHEBI:49786"/>
    </ligand>
</feature>
<feature type="binding site" evidence="4">
    <location>
        <position position="87"/>
    </location>
    <ligand>
        <name>Zn(2+)</name>
        <dbReference type="ChEBI" id="CHEBI:29105"/>
    </ligand>
</feature>
<dbReference type="AlphaFoldDB" id="D1A5D2"/>
<dbReference type="STRING" id="471852.Tcur_4596"/>
<keyword evidence="6" id="KW-1185">Reference proteome</keyword>
<dbReference type="EMBL" id="CP001738">
    <property type="protein sequence ID" value="ACZ00118.1"/>
    <property type="molecule type" value="Genomic_DNA"/>
</dbReference>
<name>D1A5D2_THECD</name>
<comment type="function">
    <text evidence="4">Involved in the maturation of [NiFe] hydrogenases. Required for nickel insertion into the metal center of the hydrogenase.</text>
</comment>
<dbReference type="GO" id="GO:0051604">
    <property type="term" value="P:protein maturation"/>
    <property type="evidence" value="ECO:0007669"/>
    <property type="project" value="InterPro"/>
</dbReference>
<keyword evidence="1 4" id="KW-0533">Nickel</keyword>
<dbReference type="PANTHER" id="PTHR34535:SF3">
    <property type="entry name" value="HYDROGENASE MATURATION FACTOR HYPA"/>
    <property type="match status" value="1"/>
</dbReference>
<evidence type="ECO:0000256" key="1">
    <source>
        <dbReference type="ARBA" id="ARBA00022596"/>
    </source>
</evidence>
<evidence type="ECO:0000256" key="2">
    <source>
        <dbReference type="ARBA" id="ARBA00022723"/>
    </source>
</evidence>
<accession>D1A5D2</accession>
<keyword evidence="2 4" id="KW-0479">Metal-binding</keyword>
<dbReference type="Gene3D" id="3.30.2320.80">
    <property type="match status" value="1"/>
</dbReference>
<organism evidence="5 6">
    <name type="scientific">Thermomonospora curvata (strain ATCC 19995 / DSM 43183 / JCM 3096 / KCTC 9072 / NBRC 15933 / NCIMB 10081 / Henssen B9)</name>
    <dbReference type="NCBI Taxonomy" id="471852"/>
    <lineage>
        <taxon>Bacteria</taxon>
        <taxon>Bacillati</taxon>
        <taxon>Actinomycetota</taxon>
        <taxon>Actinomycetes</taxon>
        <taxon>Streptosporangiales</taxon>
        <taxon>Thermomonosporaceae</taxon>
        <taxon>Thermomonospora</taxon>
    </lineage>
</organism>
<dbReference type="Pfam" id="PF01155">
    <property type="entry name" value="HypA"/>
    <property type="match status" value="1"/>
</dbReference>
<feature type="binding site" evidence="4">
    <location>
        <position position="90"/>
    </location>
    <ligand>
        <name>Zn(2+)</name>
        <dbReference type="ChEBI" id="CHEBI:29105"/>
    </ligand>
</feature>
<dbReference type="Proteomes" id="UP000001918">
    <property type="component" value="Chromosome"/>
</dbReference>
<dbReference type="GO" id="GO:0016151">
    <property type="term" value="F:nickel cation binding"/>
    <property type="evidence" value="ECO:0007669"/>
    <property type="project" value="UniProtKB-UniRule"/>
</dbReference>
<proteinExistence type="inferred from homology"/>